<dbReference type="PANTHER" id="PTHR31094:SF2">
    <property type="entry name" value="RIKEN CDNA 2310061I04 GENE"/>
    <property type="match status" value="1"/>
</dbReference>
<dbReference type="Proteomes" id="UP000002279">
    <property type="component" value="Chromosome X5"/>
</dbReference>
<proteinExistence type="predicted"/>
<dbReference type="InParanoid" id="A0A6I8PDF1"/>
<dbReference type="PANTHER" id="PTHR31094">
    <property type="entry name" value="RIKEN CDNA 2310061I04 GENE"/>
    <property type="match status" value="1"/>
</dbReference>
<feature type="compositionally biased region" description="Pro residues" evidence="1">
    <location>
        <begin position="128"/>
        <end position="152"/>
    </location>
</feature>
<dbReference type="InterPro" id="IPR018790">
    <property type="entry name" value="DUF2358"/>
</dbReference>
<protein>
    <submittedName>
        <fullName evidence="2">Uncharacterized protein</fullName>
    </submittedName>
</protein>
<reference evidence="2" key="3">
    <citation type="submission" date="2025-09" db="UniProtKB">
        <authorList>
            <consortium name="Ensembl"/>
        </authorList>
    </citation>
    <scope>IDENTIFICATION</scope>
    <source>
        <strain evidence="2">Glennie</strain>
    </source>
</reference>
<dbReference type="AlphaFoldDB" id="A0A6I8PDF1"/>
<keyword evidence="3" id="KW-1185">Reference proteome</keyword>
<feature type="region of interest" description="Disordered" evidence="1">
    <location>
        <begin position="170"/>
        <end position="194"/>
    </location>
</feature>
<dbReference type="GeneTree" id="ENSGT00390000008658"/>
<dbReference type="Bgee" id="ENSOANG00000049561">
    <property type="expression patterns" value="Expressed in heart and 7 other cell types or tissues"/>
</dbReference>
<feature type="region of interest" description="Disordered" evidence="1">
    <location>
        <begin position="1"/>
        <end position="152"/>
    </location>
</feature>
<name>A0A6I8PDF1_ORNAN</name>
<dbReference type="Ensembl" id="ENSOANT00000055019.1">
    <property type="protein sequence ID" value="ENSOANP00000051895.1"/>
    <property type="gene ID" value="ENSOANG00000049561.1"/>
</dbReference>
<feature type="compositionally biased region" description="Low complexity" evidence="1">
    <location>
        <begin position="79"/>
        <end position="89"/>
    </location>
</feature>
<feature type="compositionally biased region" description="Pro residues" evidence="1">
    <location>
        <begin position="43"/>
        <end position="54"/>
    </location>
</feature>
<evidence type="ECO:0000256" key="1">
    <source>
        <dbReference type="SAM" id="MobiDB-lite"/>
    </source>
</evidence>
<sequence length="345" mass="35120">MAHPPAPPLLPPPPVYTHTPIHTSLSLPSLIDPLLQPLQGPCRRPPPPPPPSHPPGSSLAGRPGQGSGPVPGLLPLPLPRLRAGTFPGPAGDPPLPSPGVSTFGAGEPAGAVDGGDDDRASPWAGRPPHSPPPHRPPPGCPVQGPPLVHPVPDPVPLPGLELLCPAAAGGATAQPAPGGLDAAGPLAPRRPARPRALPALLPPRQGGPLQVTPGPAPCPLAPRPLAPHVTDRWPAAPPRYLPLTHVMGAVRGGGGLLGCGWAVGPAPLQLGCLPSLPASPAPPPRTYDAYSTFYLNSDGLICRHRLDKVMPSHSPPAPVKKLLLATLVALGWAEPQPHLRLCPDP</sequence>
<accession>A0A6I8PDF1</accession>
<organism evidence="2 3">
    <name type="scientific">Ornithorhynchus anatinus</name>
    <name type="common">Duckbill platypus</name>
    <dbReference type="NCBI Taxonomy" id="9258"/>
    <lineage>
        <taxon>Eukaryota</taxon>
        <taxon>Metazoa</taxon>
        <taxon>Chordata</taxon>
        <taxon>Craniata</taxon>
        <taxon>Vertebrata</taxon>
        <taxon>Euteleostomi</taxon>
        <taxon>Mammalia</taxon>
        <taxon>Monotremata</taxon>
        <taxon>Ornithorhynchidae</taxon>
        <taxon>Ornithorhynchus</taxon>
    </lineage>
</organism>
<feature type="compositionally biased region" description="Pro residues" evidence="1">
    <location>
        <begin position="1"/>
        <end position="15"/>
    </location>
</feature>
<evidence type="ECO:0000313" key="3">
    <source>
        <dbReference type="Proteomes" id="UP000002279"/>
    </source>
</evidence>
<feature type="compositionally biased region" description="Low complexity" evidence="1">
    <location>
        <begin position="24"/>
        <end position="42"/>
    </location>
</feature>
<reference evidence="2" key="2">
    <citation type="submission" date="2025-08" db="UniProtKB">
        <authorList>
            <consortium name="Ensembl"/>
        </authorList>
    </citation>
    <scope>IDENTIFICATION</scope>
    <source>
        <strain evidence="2">Glennie</strain>
    </source>
</reference>
<evidence type="ECO:0000313" key="2">
    <source>
        <dbReference type="Ensembl" id="ENSOANP00000051895.1"/>
    </source>
</evidence>
<reference evidence="2 3" key="1">
    <citation type="journal article" date="2008" name="Nature">
        <title>Genome analysis of the platypus reveals unique signatures of evolution.</title>
        <authorList>
            <person name="Warren W.C."/>
            <person name="Hillier L.W."/>
            <person name="Marshall Graves J.A."/>
            <person name="Birney E."/>
            <person name="Ponting C.P."/>
            <person name="Grutzner F."/>
            <person name="Belov K."/>
            <person name="Miller W."/>
            <person name="Clarke L."/>
            <person name="Chinwalla A.T."/>
            <person name="Yang S.P."/>
            <person name="Heger A."/>
            <person name="Locke D.P."/>
            <person name="Miethke P."/>
            <person name="Waters P.D."/>
            <person name="Veyrunes F."/>
            <person name="Fulton L."/>
            <person name="Fulton B."/>
            <person name="Graves T."/>
            <person name="Wallis J."/>
            <person name="Puente X.S."/>
            <person name="Lopez-Otin C."/>
            <person name="Ordonez G.R."/>
            <person name="Eichler E.E."/>
            <person name="Chen L."/>
            <person name="Cheng Z."/>
            <person name="Deakin J.E."/>
            <person name="Alsop A."/>
            <person name="Thompson K."/>
            <person name="Kirby P."/>
            <person name="Papenfuss A.T."/>
            <person name="Wakefield M.J."/>
            <person name="Olender T."/>
            <person name="Lancet D."/>
            <person name="Huttley G.A."/>
            <person name="Smit A.F."/>
            <person name="Pask A."/>
            <person name="Temple-Smith P."/>
            <person name="Batzer M.A."/>
            <person name="Walker J.A."/>
            <person name="Konkel M.K."/>
            <person name="Harris R.S."/>
            <person name="Whittington C.M."/>
            <person name="Wong E.S."/>
            <person name="Gemmell N.J."/>
            <person name="Buschiazzo E."/>
            <person name="Vargas Jentzsch I.M."/>
            <person name="Merkel A."/>
            <person name="Schmitz J."/>
            <person name="Zemann A."/>
            <person name="Churakov G."/>
            <person name="Kriegs J.O."/>
            <person name="Brosius J."/>
            <person name="Murchison E.P."/>
            <person name="Sachidanandam R."/>
            <person name="Smith C."/>
            <person name="Hannon G.J."/>
            <person name="Tsend-Ayush E."/>
            <person name="McMillan D."/>
            <person name="Attenborough R."/>
            <person name="Rens W."/>
            <person name="Ferguson-Smith M."/>
            <person name="Lefevre C.M."/>
            <person name="Sharp J.A."/>
            <person name="Nicholas K.R."/>
            <person name="Ray D.A."/>
            <person name="Kube M."/>
            <person name="Reinhardt R."/>
            <person name="Pringle T.H."/>
            <person name="Taylor J."/>
            <person name="Jones R.C."/>
            <person name="Nixon B."/>
            <person name="Dacheux J.L."/>
            <person name="Niwa H."/>
            <person name="Sekita Y."/>
            <person name="Huang X."/>
            <person name="Stark A."/>
            <person name="Kheradpour P."/>
            <person name="Kellis M."/>
            <person name="Flicek P."/>
            <person name="Chen Y."/>
            <person name="Webber C."/>
            <person name="Hardison R."/>
            <person name="Nelson J."/>
            <person name="Hallsworth-Pepin K."/>
            <person name="Delehaunty K."/>
            <person name="Markovic C."/>
            <person name="Minx P."/>
            <person name="Feng Y."/>
            <person name="Kremitzki C."/>
            <person name="Mitreva M."/>
            <person name="Glasscock J."/>
            <person name="Wylie T."/>
            <person name="Wohldmann P."/>
            <person name="Thiru P."/>
            <person name="Nhan M.N."/>
            <person name="Pohl C.S."/>
            <person name="Smith S.M."/>
            <person name="Hou S."/>
            <person name="Nefedov M."/>
            <person name="de Jong P.J."/>
            <person name="Renfree M.B."/>
            <person name="Mardis E.R."/>
            <person name="Wilson R.K."/>
        </authorList>
    </citation>
    <scope>NUCLEOTIDE SEQUENCE [LARGE SCALE GENOMIC DNA]</scope>
    <source>
        <strain evidence="2 3">Glennie</strain>
    </source>
</reference>